<sequence>KRTLDSLSGSDFFKKSLDSLSGNDFFKKSLDSLSGNDFFKKVLNLSKEFLYYSFLLEFGFIEWK</sequence>
<comment type="caution">
    <text evidence="1">The sequence shown here is derived from an EMBL/GenBank/DDBJ whole genome shotgun (WGS) entry which is preliminary data.</text>
</comment>
<dbReference type="Proteomes" id="UP000663844">
    <property type="component" value="Unassembled WGS sequence"/>
</dbReference>
<protein>
    <submittedName>
        <fullName evidence="1">Uncharacterized protein</fullName>
    </submittedName>
</protein>
<evidence type="ECO:0000313" key="1">
    <source>
        <dbReference type="EMBL" id="CAF4399410.1"/>
    </source>
</evidence>
<dbReference type="AlphaFoldDB" id="A0A820P7I0"/>
<name>A0A820P7I0_9BILA</name>
<evidence type="ECO:0000313" key="2">
    <source>
        <dbReference type="Proteomes" id="UP000663844"/>
    </source>
</evidence>
<gene>
    <name evidence="1" type="ORF">OXD698_LOCUS51377</name>
</gene>
<accession>A0A820P7I0</accession>
<dbReference type="EMBL" id="CAJOAZ010026252">
    <property type="protein sequence ID" value="CAF4399410.1"/>
    <property type="molecule type" value="Genomic_DNA"/>
</dbReference>
<organism evidence="1 2">
    <name type="scientific">Adineta steineri</name>
    <dbReference type="NCBI Taxonomy" id="433720"/>
    <lineage>
        <taxon>Eukaryota</taxon>
        <taxon>Metazoa</taxon>
        <taxon>Spiralia</taxon>
        <taxon>Gnathifera</taxon>
        <taxon>Rotifera</taxon>
        <taxon>Eurotatoria</taxon>
        <taxon>Bdelloidea</taxon>
        <taxon>Adinetida</taxon>
        <taxon>Adinetidae</taxon>
        <taxon>Adineta</taxon>
    </lineage>
</organism>
<proteinExistence type="predicted"/>
<feature type="non-terminal residue" evidence="1">
    <location>
        <position position="1"/>
    </location>
</feature>
<reference evidence="1" key="1">
    <citation type="submission" date="2021-02" db="EMBL/GenBank/DDBJ databases">
        <authorList>
            <person name="Nowell W R."/>
        </authorList>
    </citation>
    <scope>NUCLEOTIDE SEQUENCE</scope>
</reference>